<proteinExistence type="predicted"/>
<evidence type="ECO:0000313" key="2">
    <source>
        <dbReference type="Proteomes" id="UP001054945"/>
    </source>
</evidence>
<name>A0AAV4P5L2_CAEEX</name>
<gene>
    <name evidence="1" type="ORF">CEXT_77141</name>
</gene>
<keyword evidence="2" id="KW-1185">Reference proteome</keyword>
<dbReference type="Proteomes" id="UP001054945">
    <property type="component" value="Unassembled WGS sequence"/>
</dbReference>
<evidence type="ECO:0000313" key="1">
    <source>
        <dbReference type="EMBL" id="GIX91250.1"/>
    </source>
</evidence>
<reference evidence="1 2" key="1">
    <citation type="submission" date="2021-06" db="EMBL/GenBank/DDBJ databases">
        <title>Caerostris extrusa draft genome.</title>
        <authorList>
            <person name="Kono N."/>
            <person name="Arakawa K."/>
        </authorList>
    </citation>
    <scope>NUCLEOTIDE SEQUENCE [LARGE SCALE GENOMIC DNA]</scope>
</reference>
<accession>A0AAV4P5L2</accession>
<dbReference type="AlphaFoldDB" id="A0AAV4P5L2"/>
<comment type="caution">
    <text evidence="1">The sequence shown here is derived from an EMBL/GenBank/DDBJ whole genome shotgun (WGS) entry which is preliminary data.</text>
</comment>
<feature type="non-terminal residue" evidence="1">
    <location>
        <position position="50"/>
    </location>
</feature>
<protein>
    <submittedName>
        <fullName evidence="1">Uncharacterized protein</fullName>
    </submittedName>
</protein>
<organism evidence="1 2">
    <name type="scientific">Caerostris extrusa</name>
    <name type="common">Bark spider</name>
    <name type="synonym">Caerostris bankana</name>
    <dbReference type="NCBI Taxonomy" id="172846"/>
    <lineage>
        <taxon>Eukaryota</taxon>
        <taxon>Metazoa</taxon>
        <taxon>Ecdysozoa</taxon>
        <taxon>Arthropoda</taxon>
        <taxon>Chelicerata</taxon>
        <taxon>Arachnida</taxon>
        <taxon>Araneae</taxon>
        <taxon>Araneomorphae</taxon>
        <taxon>Entelegynae</taxon>
        <taxon>Araneoidea</taxon>
        <taxon>Araneidae</taxon>
        <taxon>Caerostris</taxon>
    </lineage>
</organism>
<sequence>MIPGVPFPLTNHCPDLWSHDPSLLGLTISLRNLSCFSVTSLALDVAVPVA</sequence>
<dbReference type="EMBL" id="BPLR01004006">
    <property type="protein sequence ID" value="GIX91250.1"/>
    <property type="molecule type" value="Genomic_DNA"/>
</dbReference>